<proteinExistence type="predicted"/>
<sequence>MVWGAFSALLIEFNYYILLVCFVFVINTYFNKVCYHFERVKYYARKTGIICWLITKNSSVALVGFVRLSQHYGTINFRNLKNVSVVHNSLD</sequence>
<evidence type="ECO:0000256" key="1">
    <source>
        <dbReference type="SAM" id="Phobius"/>
    </source>
</evidence>
<dbReference type="WBParaSite" id="Hba_11518">
    <property type="protein sequence ID" value="Hba_11518"/>
    <property type="gene ID" value="Hba_11518"/>
</dbReference>
<evidence type="ECO:0000313" key="2">
    <source>
        <dbReference type="Proteomes" id="UP000095283"/>
    </source>
</evidence>
<keyword evidence="1" id="KW-1133">Transmembrane helix</keyword>
<evidence type="ECO:0000313" key="3">
    <source>
        <dbReference type="WBParaSite" id="Hba_11518"/>
    </source>
</evidence>
<accession>A0A1I7X281</accession>
<keyword evidence="2" id="KW-1185">Reference proteome</keyword>
<feature type="transmembrane region" description="Helical" evidence="1">
    <location>
        <begin position="13"/>
        <end position="30"/>
    </location>
</feature>
<keyword evidence="1" id="KW-0472">Membrane</keyword>
<protein>
    <submittedName>
        <fullName evidence="3">G_PROTEIN_RECEP_F1_2 domain-containing protein</fullName>
    </submittedName>
</protein>
<name>A0A1I7X281_HETBA</name>
<keyword evidence="1" id="KW-0812">Transmembrane</keyword>
<organism evidence="2 3">
    <name type="scientific">Heterorhabditis bacteriophora</name>
    <name type="common">Entomopathogenic nematode worm</name>
    <dbReference type="NCBI Taxonomy" id="37862"/>
    <lineage>
        <taxon>Eukaryota</taxon>
        <taxon>Metazoa</taxon>
        <taxon>Ecdysozoa</taxon>
        <taxon>Nematoda</taxon>
        <taxon>Chromadorea</taxon>
        <taxon>Rhabditida</taxon>
        <taxon>Rhabditina</taxon>
        <taxon>Rhabditomorpha</taxon>
        <taxon>Strongyloidea</taxon>
        <taxon>Heterorhabditidae</taxon>
        <taxon>Heterorhabditis</taxon>
    </lineage>
</organism>
<reference evidence="3" key="1">
    <citation type="submission" date="2016-11" db="UniProtKB">
        <authorList>
            <consortium name="WormBaseParasite"/>
        </authorList>
    </citation>
    <scope>IDENTIFICATION</scope>
</reference>
<dbReference type="AlphaFoldDB" id="A0A1I7X281"/>
<dbReference type="Proteomes" id="UP000095283">
    <property type="component" value="Unplaced"/>
</dbReference>